<dbReference type="PANTHER" id="PTHR42800:SF1">
    <property type="entry name" value="EXOINULINASE INUD (AFU_ORTHOLOGUE AFUA_5G00480)"/>
    <property type="match status" value="1"/>
</dbReference>
<dbReference type="Gene3D" id="2.60.120.560">
    <property type="entry name" value="Exo-inulinase, domain 1"/>
    <property type="match status" value="1"/>
</dbReference>
<dbReference type="SUPFAM" id="SSF49899">
    <property type="entry name" value="Concanavalin A-like lectins/glucanases"/>
    <property type="match status" value="1"/>
</dbReference>
<keyword evidence="2 4" id="KW-0378">Hydrolase</keyword>
<dbReference type="PANTHER" id="PTHR42800">
    <property type="entry name" value="EXOINULINASE INUD (AFU_ORTHOLOGUE AFUA_5G00480)"/>
    <property type="match status" value="1"/>
</dbReference>
<feature type="domain" description="Glycosyl hydrolase family 32 N-terminal" evidence="5">
    <location>
        <begin position="20"/>
        <end position="197"/>
    </location>
</feature>
<accession>A0ABT7TXY6</accession>
<organism evidence="7 8">
    <name type="scientific">Actinomyces viscosus</name>
    <dbReference type="NCBI Taxonomy" id="1656"/>
    <lineage>
        <taxon>Bacteria</taxon>
        <taxon>Bacillati</taxon>
        <taxon>Actinomycetota</taxon>
        <taxon>Actinomycetes</taxon>
        <taxon>Actinomycetales</taxon>
        <taxon>Actinomycetaceae</taxon>
        <taxon>Actinomyces</taxon>
    </lineage>
</organism>
<protein>
    <submittedName>
        <fullName evidence="7">GH32 C-terminal domain-containing protein</fullName>
    </submittedName>
</protein>
<reference evidence="8" key="1">
    <citation type="submission" date="2023-06" db="EMBL/GenBank/DDBJ databases">
        <title>Identification and characterization of horizontal gene transfer across gut microbiota members of farm animals based on homology search.</title>
        <authorList>
            <person name="Zeman M."/>
            <person name="Kubasova T."/>
            <person name="Jahodarova E."/>
            <person name="Nykrynova M."/>
            <person name="Rychlik I."/>
        </authorList>
    </citation>
    <scope>NUCLEOTIDE SEQUENCE [LARGE SCALE GENOMIC DNA]</scope>
    <source>
        <strain evidence="8">ET81</strain>
    </source>
</reference>
<dbReference type="SMART" id="SM00640">
    <property type="entry name" value="Glyco_32"/>
    <property type="match status" value="1"/>
</dbReference>
<evidence type="ECO:0000259" key="5">
    <source>
        <dbReference type="Pfam" id="PF00251"/>
    </source>
</evidence>
<keyword evidence="3 4" id="KW-0326">Glycosidase</keyword>
<dbReference type="Proteomes" id="UP001529257">
    <property type="component" value="Unassembled WGS sequence"/>
</dbReference>
<evidence type="ECO:0000313" key="8">
    <source>
        <dbReference type="Proteomes" id="UP001529257"/>
    </source>
</evidence>
<comment type="similarity">
    <text evidence="1 4">Belongs to the glycosyl hydrolase 32 family.</text>
</comment>
<comment type="caution">
    <text evidence="7">The sequence shown here is derived from an EMBL/GenBank/DDBJ whole genome shotgun (WGS) entry which is preliminary data.</text>
</comment>
<dbReference type="SUPFAM" id="SSF75005">
    <property type="entry name" value="Arabinanase/levansucrase/invertase"/>
    <property type="match status" value="1"/>
</dbReference>
<evidence type="ECO:0000259" key="6">
    <source>
        <dbReference type="Pfam" id="PF08244"/>
    </source>
</evidence>
<gene>
    <name evidence="7" type="ORF">QUV91_06425</name>
</gene>
<evidence type="ECO:0000256" key="3">
    <source>
        <dbReference type="ARBA" id="ARBA00023295"/>
    </source>
</evidence>
<evidence type="ECO:0000256" key="2">
    <source>
        <dbReference type="ARBA" id="ARBA00022801"/>
    </source>
</evidence>
<dbReference type="InterPro" id="IPR013148">
    <property type="entry name" value="Glyco_hydro_32_N"/>
</dbReference>
<evidence type="ECO:0000256" key="4">
    <source>
        <dbReference type="RuleBase" id="RU362110"/>
    </source>
</evidence>
<dbReference type="Gene3D" id="2.115.10.20">
    <property type="entry name" value="Glycosyl hydrolase domain, family 43"/>
    <property type="match status" value="1"/>
</dbReference>
<proteinExistence type="inferred from homology"/>
<feature type="domain" description="Glycosyl hydrolase family 32 C-terminal" evidence="6">
    <location>
        <begin position="225"/>
        <end position="360"/>
    </location>
</feature>
<dbReference type="InterPro" id="IPR013189">
    <property type="entry name" value="Glyco_hydro_32_C"/>
</dbReference>
<dbReference type="RefSeq" id="WP_289596107.1">
    <property type="nucleotide sequence ID" value="NZ_JAUDBR010000008.1"/>
</dbReference>
<name>A0ABT7TXY6_ACTVI</name>
<sequence length="363" mass="40381">MLSEPVIPNPNADNASKDEEIDNARWFRDPKVVRDEVRSQWVCVIGRRKYLSFYVSTDLHHWRWTSNFDYLTPGATDLGGMECPDLFHIIADDGTSHWVLGASMDGWGAGSLGTYAYWIGNWDGTRFVTDNLRPQWLDHGYDWYAAVTWPSADSPQNVRHAVAWMNNWKYAARHVPTLDTDGYNCQYSVVREIRLCRQPGGWYSLLSAPEPVLVTSLLSQKSLGDVNVNGRQVLDVTTEAYVLTTDIAWTNATNVGIEVLRSSDGTRHTNVGVFNGRVYVDRGPSESISAPFAPYTQSEAPIDPAARHVHLTVVVDRNSVEVFVNAGHTVLSSQVYPAAGDHGLALYSDNGSAVFSDLSLRTV</sequence>
<dbReference type="InterPro" id="IPR013320">
    <property type="entry name" value="ConA-like_dom_sf"/>
</dbReference>
<dbReference type="Pfam" id="PF00251">
    <property type="entry name" value="Glyco_hydro_32N"/>
    <property type="match status" value="1"/>
</dbReference>
<dbReference type="InterPro" id="IPR001362">
    <property type="entry name" value="Glyco_hydro_32"/>
</dbReference>
<dbReference type="Pfam" id="PF08244">
    <property type="entry name" value="Glyco_hydro_32C"/>
    <property type="match status" value="1"/>
</dbReference>
<keyword evidence="8" id="KW-1185">Reference proteome</keyword>
<dbReference type="EMBL" id="JAUDBR010000008">
    <property type="protein sequence ID" value="MDM8076688.1"/>
    <property type="molecule type" value="Genomic_DNA"/>
</dbReference>
<dbReference type="InterPro" id="IPR023296">
    <property type="entry name" value="Glyco_hydro_beta-prop_sf"/>
</dbReference>
<evidence type="ECO:0000313" key="7">
    <source>
        <dbReference type="EMBL" id="MDM8076688.1"/>
    </source>
</evidence>
<evidence type="ECO:0000256" key="1">
    <source>
        <dbReference type="ARBA" id="ARBA00009902"/>
    </source>
</evidence>